<name>A0A315V0E5_GAMAF</name>
<accession>A0A315V0E5</accession>
<proteinExistence type="predicted"/>
<evidence type="ECO:0000256" key="1">
    <source>
        <dbReference type="SAM" id="MobiDB-lite"/>
    </source>
</evidence>
<evidence type="ECO:0000313" key="2">
    <source>
        <dbReference type="EMBL" id="PWA16850.1"/>
    </source>
</evidence>
<feature type="compositionally biased region" description="Pro residues" evidence="1">
    <location>
        <begin position="118"/>
        <end position="128"/>
    </location>
</feature>
<dbReference type="AlphaFoldDB" id="A0A315V0E5"/>
<dbReference type="EMBL" id="NHOQ01002459">
    <property type="protein sequence ID" value="PWA16850.1"/>
    <property type="molecule type" value="Genomic_DNA"/>
</dbReference>
<reference evidence="2 3" key="1">
    <citation type="journal article" date="2018" name="G3 (Bethesda)">
        <title>A High-Quality Reference Genome for the Invasive Mosquitofish Gambusia affinis Using a Chicago Library.</title>
        <authorList>
            <person name="Hoffberg S.L."/>
            <person name="Troendle N.J."/>
            <person name="Glenn T.C."/>
            <person name="Mahmud O."/>
            <person name="Louha S."/>
            <person name="Chalopin D."/>
            <person name="Bennetzen J.L."/>
            <person name="Mauricio R."/>
        </authorList>
    </citation>
    <scope>NUCLEOTIDE SEQUENCE [LARGE SCALE GENOMIC DNA]</scope>
    <source>
        <strain evidence="2">NE01/NJP1002.9</strain>
        <tissue evidence="2">Muscle</tissue>
    </source>
</reference>
<organism evidence="2 3">
    <name type="scientific">Gambusia affinis</name>
    <name type="common">Western mosquitofish</name>
    <name type="synonym">Heterandria affinis</name>
    <dbReference type="NCBI Taxonomy" id="33528"/>
    <lineage>
        <taxon>Eukaryota</taxon>
        <taxon>Metazoa</taxon>
        <taxon>Chordata</taxon>
        <taxon>Craniata</taxon>
        <taxon>Vertebrata</taxon>
        <taxon>Euteleostomi</taxon>
        <taxon>Actinopterygii</taxon>
        <taxon>Neopterygii</taxon>
        <taxon>Teleostei</taxon>
        <taxon>Neoteleostei</taxon>
        <taxon>Acanthomorphata</taxon>
        <taxon>Ovalentaria</taxon>
        <taxon>Atherinomorphae</taxon>
        <taxon>Cyprinodontiformes</taxon>
        <taxon>Poeciliidae</taxon>
        <taxon>Poeciliinae</taxon>
        <taxon>Gambusia</taxon>
    </lineage>
</organism>
<evidence type="ECO:0000313" key="3">
    <source>
        <dbReference type="Proteomes" id="UP000250572"/>
    </source>
</evidence>
<gene>
    <name evidence="2" type="ORF">CCH79_00012738</name>
</gene>
<keyword evidence="3" id="KW-1185">Reference proteome</keyword>
<dbReference type="Proteomes" id="UP000250572">
    <property type="component" value="Unassembled WGS sequence"/>
</dbReference>
<sequence length="183" mass="20792">MTTNKLAILHRAPVKGTHRHDFPIAGPEDRLRIDHHYTFKVCISCILFDKETRCMYCVFTILNMSRLSRPVKVDRERILTHSRIAENFSFLPPGGSCESCVQPKPGVVPSSAGRLRTPRPPARPPPLIGPSRRPSWGHRERHELACKPALAASQCRTRSGKEQVPMHKSRQPWAEMKADSDWL</sequence>
<feature type="region of interest" description="Disordered" evidence="1">
    <location>
        <begin position="108"/>
        <end position="183"/>
    </location>
</feature>
<protein>
    <submittedName>
        <fullName evidence="2">Uncharacterized protein</fullName>
    </submittedName>
</protein>
<comment type="caution">
    <text evidence="2">The sequence shown here is derived from an EMBL/GenBank/DDBJ whole genome shotgun (WGS) entry which is preliminary data.</text>
</comment>